<keyword evidence="1 7" id="KW-0963">Cytoplasm</keyword>
<dbReference type="InterPro" id="IPR001943">
    <property type="entry name" value="UVR_dom"/>
</dbReference>
<evidence type="ECO:0000256" key="2">
    <source>
        <dbReference type="ARBA" id="ARBA00022763"/>
    </source>
</evidence>
<dbReference type="PROSITE" id="PS50151">
    <property type="entry name" value="UVR"/>
    <property type="match status" value="1"/>
</dbReference>
<comment type="subunit">
    <text evidence="7">Interacts with UvrB in an incision complex.</text>
</comment>
<evidence type="ECO:0000256" key="7">
    <source>
        <dbReference type="HAMAP-Rule" id="MF_00203"/>
    </source>
</evidence>
<dbReference type="InterPro" id="IPR004791">
    <property type="entry name" value="UvrC"/>
</dbReference>
<dbReference type="Pfam" id="PF08459">
    <property type="entry name" value="UvrC_RNaseH_dom"/>
    <property type="match status" value="1"/>
</dbReference>
<dbReference type="GO" id="GO:0009432">
    <property type="term" value="P:SOS response"/>
    <property type="evidence" value="ECO:0007669"/>
    <property type="project" value="UniProtKB-UniRule"/>
</dbReference>
<dbReference type="Pfam" id="PF14520">
    <property type="entry name" value="HHH_5"/>
    <property type="match status" value="1"/>
</dbReference>
<comment type="function">
    <text evidence="7">The UvrABC repair system catalyzes the recognition and processing of DNA lesions. UvrC both incises the 5' and 3' sides of the lesion. The N-terminal half is responsible for the 3' incision and the C-terminal half is responsible for the 5' incision.</text>
</comment>
<dbReference type="OrthoDB" id="9804933at2"/>
<dbReference type="AlphaFoldDB" id="A0A2N3PU88"/>
<dbReference type="CDD" id="cd10434">
    <property type="entry name" value="GIY-YIG_UvrC_Cho"/>
    <property type="match status" value="1"/>
</dbReference>
<dbReference type="Gene3D" id="1.10.150.20">
    <property type="entry name" value="5' to 3' exonuclease, C-terminal subdomain"/>
    <property type="match status" value="1"/>
</dbReference>
<dbReference type="Gene3D" id="3.30.420.340">
    <property type="entry name" value="UvrC, RNAse H endonuclease domain"/>
    <property type="match status" value="1"/>
</dbReference>
<dbReference type="InterPro" id="IPR036876">
    <property type="entry name" value="UVR_dom_sf"/>
</dbReference>
<evidence type="ECO:0000256" key="5">
    <source>
        <dbReference type="ARBA" id="ARBA00023204"/>
    </source>
</evidence>
<dbReference type="SUPFAM" id="SSF47781">
    <property type="entry name" value="RuvA domain 2-like"/>
    <property type="match status" value="1"/>
</dbReference>
<dbReference type="InterPro" id="IPR001162">
    <property type="entry name" value="UvrC_RNase_H_dom"/>
</dbReference>
<keyword evidence="12" id="KW-1185">Reference proteome</keyword>
<feature type="domain" description="GIY-YIG" evidence="9">
    <location>
        <begin position="38"/>
        <end position="116"/>
    </location>
</feature>
<dbReference type="GO" id="GO:0009381">
    <property type="term" value="F:excinuclease ABC activity"/>
    <property type="evidence" value="ECO:0007669"/>
    <property type="project" value="UniProtKB-UniRule"/>
</dbReference>
<dbReference type="InterPro" id="IPR038476">
    <property type="entry name" value="UvrC_RNase_H_dom_sf"/>
</dbReference>
<organism evidence="11 12">
    <name type="scientific">Telmatospirillum siberiense</name>
    <dbReference type="NCBI Taxonomy" id="382514"/>
    <lineage>
        <taxon>Bacteria</taxon>
        <taxon>Pseudomonadati</taxon>
        <taxon>Pseudomonadota</taxon>
        <taxon>Alphaproteobacteria</taxon>
        <taxon>Rhodospirillales</taxon>
        <taxon>Rhodospirillaceae</taxon>
        <taxon>Telmatospirillum</taxon>
    </lineage>
</organism>
<dbReference type="InterPro" id="IPR050066">
    <property type="entry name" value="UvrABC_protein_C"/>
</dbReference>
<comment type="caution">
    <text evidence="11">The sequence shown here is derived from an EMBL/GenBank/DDBJ whole genome shotgun (WGS) entry which is preliminary data.</text>
</comment>
<evidence type="ECO:0000256" key="6">
    <source>
        <dbReference type="ARBA" id="ARBA00023236"/>
    </source>
</evidence>
<dbReference type="Pfam" id="PF01541">
    <property type="entry name" value="GIY-YIG"/>
    <property type="match status" value="1"/>
</dbReference>
<proteinExistence type="inferred from homology"/>
<evidence type="ECO:0000256" key="4">
    <source>
        <dbReference type="ARBA" id="ARBA00022881"/>
    </source>
</evidence>
<evidence type="ECO:0000313" key="11">
    <source>
        <dbReference type="EMBL" id="PKU23950.1"/>
    </source>
</evidence>
<dbReference type="PROSITE" id="PS50164">
    <property type="entry name" value="GIY_YIG"/>
    <property type="match status" value="1"/>
</dbReference>
<dbReference type="HAMAP" id="MF_00203">
    <property type="entry name" value="UvrC"/>
    <property type="match status" value="1"/>
</dbReference>
<keyword evidence="5 7" id="KW-0234">DNA repair</keyword>
<dbReference type="InterPro" id="IPR000305">
    <property type="entry name" value="GIY-YIG_endonuc"/>
</dbReference>
<dbReference type="SUPFAM" id="SSF46600">
    <property type="entry name" value="C-terminal UvrC-binding domain of UvrB"/>
    <property type="match status" value="1"/>
</dbReference>
<sequence>MTNEPPSETIDAEPSQRQEGGFLAGAQVILDFLRTLPSSPGVYRMLAKSGDVLYVGKAKNLKKRVIAYTRAERLPLRLQRMVAGTASMEVVTTHTEVEALLLEANLIKRLAPRYNILLRDDKSFPYILITGDHRWPQIVKHRGARNRKGEYFGPFASAGAVNQTLSHLQRAFLLRSCTDTVFSTRSRPCLLHQIKRCSAPCVERIGHDDYERLVAQARGFLSGQSQAVQHELVERMEEASRTMAYEEAAVYRDRIRALARISAHQDINPLDIAEADVVALHQAGGQACIQVFFFRSGCNFGNRSFFPAQTQDQSAEDILAAFLAQFYDDKIPPREILLSHPLKPDDAALLIEALSLKAGRKVALGAAKRGDRRKMIEHAYDNAREALGRRMAESSAQAKLLAGVADLFGLDAPPRRIEVYDNSHIQGTNAVGGMIVAGPEGFLKNEYRKFNIASPDLSPGDDFGMMREVLSRRFRRAQKEDPDRERGNWPDLVLIDGGPGQLKVAIEVLAELGIGNQAMVGISKGPDRNAGRERFHLPDKPPFSLPPNDPVLYFLQRLRDEAHRFAIGTHRARRSKAIGSSPLDEIGGIGAQRKKALLHHFGSARGVSEAGLTDLQAVDGISDAMARKIYDHFHPAG</sequence>
<evidence type="ECO:0000259" key="10">
    <source>
        <dbReference type="PROSITE" id="PS50165"/>
    </source>
</evidence>
<evidence type="ECO:0000259" key="9">
    <source>
        <dbReference type="PROSITE" id="PS50164"/>
    </source>
</evidence>
<accession>A0A2N3PU88</accession>
<dbReference type="NCBIfam" id="NF001824">
    <property type="entry name" value="PRK00558.1-5"/>
    <property type="match status" value="1"/>
</dbReference>
<dbReference type="InterPro" id="IPR047296">
    <property type="entry name" value="GIY-YIG_UvrC_Cho"/>
</dbReference>
<evidence type="ECO:0000313" key="12">
    <source>
        <dbReference type="Proteomes" id="UP000233293"/>
    </source>
</evidence>
<dbReference type="InterPro" id="IPR035901">
    <property type="entry name" value="GIY-YIG_endonuc_sf"/>
</dbReference>
<dbReference type="Gene3D" id="3.40.1440.10">
    <property type="entry name" value="GIY-YIG endonuclease"/>
    <property type="match status" value="1"/>
</dbReference>
<keyword evidence="6 7" id="KW-0742">SOS response</keyword>
<dbReference type="PANTHER" id="PTHR30562">
    <property type="entry name" value="UVRC/OXIDOREDUCTASE"/>
    <property type="match status" value="1"/>
</dbReference>
<dbReference type="Proteomes" id="UP000233293">
    <property type="component" value="Unassembled WGS sequence"/>
</dbReference>
<dbReference type="GO" id="GO:0009380">
    <property type="term" value="C:excinuclease repair complex"/>
    <property type="evidence" value="ECO:0007669"/>
    <property type="project" value="InterPro"/>
</dbReference>
<dbReference type="InterPro" id="IPR010994">
    <property type="entry name" value="RuvA_2-like"/>
</dbReference>
<name>A0A2N3PU88_9PROT</name>
<evidence type="ECO:0000256" key="3">
    <source>
        <dbReference type="ARBA" id="ARBA00022769"/>
    </source>
</evidence>
<gene>
    <name evidence="7" type="primary">uvrC</name>
    <name evidence="11" type="ORF">CWS72_13845</name>
</gene>
<comment type="subcellular location">
    <subcellularLocation>
        <location evidence="7">Cytoplasm</location>
    </subcellularLocation>
</comment>
<keyword evidence="4 7" id="KW-0267">Excision nuclease</keyword>
<dbReference type="SMART" id="SM00465">
    <property type="entry name" value="GIYc"/>
    <property type="match status" value="1"/>
</dbReference>
<dbReference type="PROSITE" id="PS50165">
    <property type="entry name" value="UVRC"/>
    <property type="match status" value="1"/>
</dbReference>
<dbReference type="GO" id="GO:0005737">
    <property type="term" value="C:cytoplasm"/>
    <property type="evidence" value="ECO:0007669"/>
    <property type="project" value="UniProtKB-SubCell"/>
</dbReference>
<keyword evidence="3 7" id="KW-0228">DNA excision</keyword>
<dbReference type="NCBIfam" id="TIGR00194">
    <property type="entry name" value="uvrC"/>
    <property type="match status" value="1"/>
</dbReference>
<dbReference type="RefSeq" id="WP_101251211.1">
    <property type="nucleotide sequence ID" value="NZ_PIUM01000015.1"/>
</dbReference>
<evidence type="ECO:0000256" key="1">
    <source>
        <dbReference type="ARBA" id="ARBA00022490"/>
    </source>
</evidence>
<dbReference type="SUPFAM" id="SSF82771">
    <property type="entry name" value="GIY-YIG endonuclease"/>
    <property type="match status" value="1"/>
</dbReference>
<dbReference type="Pfam" id="PF02151">
    <property type="entry name" value="UVR"/>
    <property type="match status" value="1"/>
</dbReference>
<dbReference type="Pfam" id="PF22920">
    <property type="entry name" value="UvrC_RNaseH"/>
    <property type="match status" value="1"/>
</dbReference>
<reference evidence="12" key="1">
    <citation type="submission" date="2017-12" db="EMBL/GenBank/DDBJ databases">
        <title>Draft genome sequence of Telmatospirillum siberiense 26-4b1T, an acidotolerant peatland alphaproteobacterium potentially involved in sulfur cycling.</title>
        <authorList>
            <person name="Hausmann B."/>
            <person name="Pjevac P."/>
            <person name="Schreck K."/>
            <person name="Herbold C.W."/>
            <person name="Daims H."/>
            <person name="Wagner M."/>
            <person name="Pester M."/>
            <person name="Loy A."/>
        </authorList>
    </citation>
    <scope>NUCLEOTIDE SEQUENCE [LARGE SCALE GENOMIC DNA]</scope>
    <source>
        <strain evidence="12">26-4b1</strain>
    </source>
</reference>
<dbReference type="FunFam" id="3.30.420.340:FF:000001">
    <property type="entry name" value="UvrABC system protein C"/>
    <property type="match status" value="1"/>
</dbReference>
<keyword evidence="2 7" id="KW-0227">DNA damage</keyword>
<comment type="similarity">
    <text evidence="7">Belongs to the UvrC family.</text>
</comment>
<dbReference type="GO" id="GO:0006289">
    <property type="term" value="P:nucleotide-excision repair"/>
    <property type="evidence" value="ECO:0007669"/>
    <property type="project" value="UniProtKB-UniRule"/>
</dbReference>
<feature type="domain" description="UVR" evidence="8">
    <location>
        <begin position="226"/>
        <end position="261"/>
    </location>
</feature>
<dbReference type="GO" id="GO:0003677">
    <property type="term" value="F:DNA binding"/>
    <property type="evidence" value="ECO:0007669"/>
    <property type="project" value="UniProtKB-UniRule"/>
</dbReference>
<dbReference type="PANTHER" id="PTHR30562:SF1">
    <property type="entry name" value="UVRABC SYSTEM PROTEIN C"/>
    <property type="match status" value="1"/>
</dbReference>
<feature type="domain" description="UvrC family homology region profile" evidence="10">
    <location>
        <begin position="277"/>
        <end position="509"/>
    </location>
</feature>
<dbReference type="EMBL" id="PIUM01000015">
    <property type="protein sequence ID" value="PKU23950.1"/>
    <property type="molecule type" value="Genomic_DNA"/>
</dbReference>
<protein>
    <recommendedName>
        <fullName evidence="7">UvrABC system protein C</fullName>
        <shortName evidence="7">Protein UvrC</shortName>
    </recommendedName>
    <alternativeName>
        <fullName evidence="7">Excinuclease ABC subunit C</fullName>
    </alternativeName>
</protein>
<evidence type="ECO:0000259" key="8">
    <source>
        <dbReference type="PROSITE" id="PS50151"/>
    </source>
</evidence>
<dbReference type="FunFam" id="3.40.1440.10:FF:000001">
    <property type="entry name" value="UvrABC system protein C"/>
    <property type="match status" value="1"/>
</dbReference>
<dbReference type="Gene3D" id="4.10.860.10">
    <property type="entry name" value="UVR domain"/>
    <property type="match status" value="1"/>
</dbReference>